<proteinExistence type="predicted"/>
<reference evidence="1" key="1">
    <citation type="submission" date="2021-07" db="EMBL/GenBank/DDBJ databases">
        <authorList>
            <person name="Branca A.L. A."/>
        </authorList>
    </citation>
    <scope>NUCLEOTIDE SEQUENCE</scope>
</reference>
<gene>
    <name evidence="1" type="ORF">PSALAMII_LOCUS6675</name>
</gene>
<accession>A0A9W4NNV6</accession>
<dbReference type="Proteomes" id="UP001152592">
    <property type="component" value="Unassembled WGS sequence"/>
</dbReference>
<dbReference type="EMBL" id="CAJVPD010000244">
    <property type="protein sequence ID" value="CAG8390675.1"/>
    <property type="molecule type" value="Genomic_DNA"/>
</dbReference>
<sequence length="47" mass="5502">MWLKVHLAIRKMFRPLTAVLCLFVLFAGLPGILATQHIHHNHDYLHK</sequence>
<dbReference type="AlphaFoldDB" id="A0A9W4NNV6"/>
<name>A0A9W4NNV6_9EURO</name>
<dbReference type="OrthoDB" id="405906at2759"/>
<evidence type="ECO:0000313" key="1">
    <source>
        <dbReference type="EMBL" id="CAG8390675.1"/>
    </source>
</evidence>
<comment type="caution">
    <text evidence="1">The sequence shown here is derived from an EMBL/GenBank/DDBJ whole genome shotgun (WGS) entry which is preliminary data.</text>
</comment>
<organism evidence="1 2">
    <name type="scientific">Penicillium salamii</name>
    <dbReference type="NCBI Taxonomy" id="1612424"/>
    <lineage>
        <taxon>Eukaryota</taxon>
        <taxon>Fungi</taxon>
        <taxon>Dikarya</taxon>
        <taxon>Ascomycota</taxon>
        <taxon>Pezizomycotina</taxon>
        <taxon>Eurotiomycetes</taxon>
        <taxon>Eurotiomycetidae</taxon>
        <taxon>Eurotiales</taxon>
        <taxon>Aspergillaceae</taxon>
        <taxon>Penicillium</taxon>
    </lineage>
</organism>
<protein>
    <submittedName>
        <fullName evidence="1">Uncharacterized protein</fullName>
    </submittedName>
</protein>
<evidence type="ECO:0000313" key="2">
    <source>
        <dbReference type="Proteomes" id="UP001152592"/>
    </source>
</evidence>